<dbReference type="RefSeq" id="XP_001326259.1">
    <property type="nucleotide sequence ID" value="XM_001326224.1"/>
</dbReference>
<dbReference type="AlphaFoldDB" id="A2DZX7"/>
<reference evidence="7" key="2">
    <citation type="journal article" date="2007" name="Science">
        <title>Draft genome sequence of the sexually transmitted pathogen Trichomonas vaginalis.</title>
        <authorList>
            <person name="Carlton J.M."/>
            <person name="Hirt R.P."/>
            <person name="Silva J.C."/>
            <person name="Delcher A.L."/>
            <person name="Schatz M."/>
            <person name="Zhao Q."/>
            <person name="Wortman J.R."/>
            <person name="Bidwell S.L."/>
            <person name="Alsmark U.C.M."/>
            <person name="Besteiro S."/>
            <person name="Sicheritz-Ponten T."/>
            <person name="Noel C.J."/>
            <person name="Dacks J.B."/>
            <person name="Foster P.G."/>
            <person name="Simillion C."/>
            <person name="Van de Peer Y."/>
            <person name="Miranda-Saavedra D."/>
            <person name="Barton G.J."/>
            <person name="Westrop G.D."/>
            <person name="Mueller S."/>
            <person name="Dessi D."/>
            <person name="Fiori P.L."/>
            <person name="Ren Q."/>
            <person name="Paulsen I."/>
            <person name="Zhang H."/>
            <person name="Bastida-Corcuera F.D."/>
            <person name="Simoes-Barbosa A."/>
            <person name="Brown M.T."/>
            <person name="Hayes R.D."/>
            <person name="Mukherjee M."/>
            <person name="Okumura C.Y."/>
            <person name="Schneider R."/>
            <person name="Smith A.J."/>
            <person name="Vanacova S."/>
            <person name="Villalvazo M."/>
            <person name="Haas B.J."/>
            <person name="Pertea M."/>
            <person name="Feldblyum T.V."/>
            <person name="Utterback T.R."/>
            <person name="Shu C.L."/>
            <person name="Osoegawa K."/>
            <person name="de Jong P.J."/>
            <person name="Hrdy I."/>
            <person name="Horvathova L."/>
            <person name="Zubacova Z."/>
            <person name="Dolezal P."/>
            <person name="Malik S.B."/>
            <person name="Logsdon J.M. Jr."/>
            <person name="Henze K."/>
            <person name="Gupta A."/>
            <person name="Wang C.C."/>
            <person name="Dunne R.L."/>
            <person name="Upcroft J.A."/>
            <person name="Upcroft P."/>
            <person name="White O."/>
            <person name="Salzberg S.L."/>
            <person name="Tang P."/>
            <person name="Chiu C.-H."/>
            <person name="Lee Y.-S."/>
            <person name="Embley T.M."/>
            <person name="Coombs G.H."/>
            <person name="Mottram J.C."/>
            <person name="Tachezy J."/>
            <person name="Fraser-Liggett C.M."/>
            <person name="Johnson P.J."/>
        </authorList>
    </citation>
    <scope>NUCLEOTIDE SEQUENCE [LARGE SCALE GENOMIC DNA]</scope>
    <source>
        <strain evidence="7">G3</strain>
    </source>
</reference>
<evidence type="ECO:0000256" key="2">
    <source>
        <dbReference type="ARBA" id="ARBA00022692"/>
    </source>
</evidence>
<feature type="transmembrane region" description="Helical" evidence="5">
    <location>
        <begin position="44"/>
        <end position="69"/>
    </location>
</feature>
<evidence type="ECO:0000256" key="4">
    <source>
        <dbReference type="ARBA" id="ARBA00023136"/>
    </source>
</evidence>
<comment type="subcellular location">
    <subcellularLocation>
        <location evidence="1">Membrane</location>
        <topology evidence="1">Multi-pass membrane protein</topology>
    </subcellularLocation>
</comment>
<gene>
    <name evidence="7" type="ORF">TVAG_478610</name>
</gene>
<dbReference type="SMR" id="A2DZX7"/>
<keyword evidence="4 5" id="KW-0472">Membrane</keyword>
<evidence type="ECO:0000256" key="3">
    <source>
        <dbReference type="ARBA" id="ARBA00022989"/>
    </source>
</evidence>
<reference evidence="7" key="1">
    <citation type="submission" date="2006-10" db="EMBL/GenBank/DDBJ databases">
        <authorList>
            <person name="Amadeo P."/>
            <person name="Zhao Q."/>
            <person name="Wortman J."/>
            <person name="Fraser-Liggett C."/>
            <person name="Carlton J."/>
        </authorList>
    </citation>
    <scope>NUCLEOTIDE SEQUENCE</scope>
    <source>
        <strain evidence="7">G3</strain>
    </source>
</reference>
<dbReference type="Proteomes" id="UP000001542">
    <property type="component" value="Unassembled WGS sequence"/>
</dbReference>
<dbReference type="VEuPathDB" id="TrichDB:TVAGG3_0536450"/>
<name>A2DZX7_TRIV3</name>
<dbReference type="GO" id="GO:0140359">
    <property type="term" value="F:ABC-type transporter activity"/>
    <property type="evidence" value="ECO:0007669"/>
    <property type="project" value="InterPro"/>
</dbReference>
<feature type="domain" description="ABC-2 type transporter transmembrane" evidence="6">
    <location>
        <begin position="8"/>
        <end position="88"/>
    </location>
</feature>
<dbReference type="KEGG" id="tva:4772024"/>
<dbReference type="Pfam" id="PF12698">
    <property type="entry name" value="ABC2_membrane_3"/>
    <property type="match status" value="1"/>
</dbReference>
<keyword evidence="2 5" id="KW-0812">Transmembrane</keyword>
<organism evidence="7 8">
    <name type="scientific">Trichomonas vaginalis (strain ATCC PRA-98 / G3)</name>
    <dbReference type="NCBI Taxonomy" id="412133"/>
    <lineage>
        <taxon>Eukaryota</taxon>
        <taxon>Metamonada</taxon>
        <taxon>Parabasalia</taxon>
        <taxon>Trichomonadida</taxon>
        <taxon>Trichomonadidae</taxon>
        <taxon>Trichomonas</taxon>
    </lineage>
</organism>
<dbReference type="GO" id="GO:0016020">
    <property type="term" value="C:membrane"/>
    <property type="evidence" value="ECO:0007669"/>
    <property type="project" value="UniProtKB-SubCell"/>
</dbReference>
<evidence type="ECO:0000256" key="5">
    <source>
        <dbReference type="SAM" id="Phobius"/>
    </source>
</evidence>
<keyword evidence="3 5" id="KW-1133">Transmembrane helix</keyword>
<keyword evidence="8" id="KW-1185">Reference proteome</keyword>
<dbReference type="VEuPathDB" id="TrichDB:TVAG_478610"/>
<protein>
    <recommendedName>
        <fullName evidence="6">ABC-2 type transporter transmembrane domain-containing protein</fullName>
    </recommendedName>
</protein>
<proteinExistence type="predicted"/>
<evidence type="ECO:0000313" key="8">
    <source>
        <dbReference type="Proteomes" id="UP000001542"/>
    </source>
</evidence>
<evidence type="ECO:0000256" key="1">
    <source>
        <dbReference type="ARBA" id="ARBA00004141"/>
    </source>
</evidence>
<dbReference type="EMBL" id="DS113276">
    <property type="protein sequence ID" value="EAY14036.1"/>
    <property type="molecule type" value="Genomic_DNA"/>
</dbReference>
<evidence type="ECO:0000313" key="7">
    <source>
        <dbReference type="EMBL" id="EAY14036.1"/>
    </source>
</evidence>
<dbReference type="InterPro" id="IPR013525">
    <property type="entry name" value="ABC2_TM"/>
</dbReference>
<sequence length="92" mass="10509">MISGPAFCLAMAMIYAFIIGQITEELKSSQRNYMFMCGLSPITYWLANYIVDVIISEAFSLLYFIIYYIGGVQNIIDYPGYSYFTFFISALS</sequence>
<accession>A2DZX7</accession>
<feature type="transmembrane region" description="Helical" evidence="5">
    <location>
        <begin position="6"/>
        <end position="23"/>
    </location>
</feature>
<dbReference type="InParanoid" id="A2DZX7"/>
<evidence type="ECO:0000259" key="6">
    <source>
        <dbReference type="Pfam" id="PF12698"/>
    </source>
</evidence>